<dbReference type="Gene3D" id="1.10.101.10">
    <property type="entry name" value="PGBD-like superfamily/PGBD"/>
    <property type="match status" value="1"/>
</dbReference>
<dbReference type="PANTHER" id="PTHR11022:SF41">
    <property type="entry name" value="PEPTIDOGLYCAN-RECOGNITION PROTEIN LC-RELATED"/>
    <property type="match status" value="1"/>
</dbReference>
<evidence type="ECO:0000259" key="3">
    <source>
        <dbReference type="SMART" id="SM00644"/>
    </source>
</evidence>
<dbReference type="SMART" id="SM00701">
    <property type="entry name" value="PGRP"/>
    <property type="match status" value="1"/>
</dbReference>
<dbReference type="PANTHER" id="PTHR11022">
    <property type="entry name" value="PEPTIDOGLYCAN RECOGNITION PROTEIN"/>
    <property type="match status" value="1"/>
</dbReference>
<evidence type="ECO:0000313" key="6">
    <source>
        <dbReference type="Proteomes" id="UP001597182"/>
    </source>
</evidence>
<sequence length="367" mass="39142">MAEVVTWTSGGAIVGRFEVTRRGFLTGGLALAGTAVLGATVGAGTAWAFDGPPITDCAGWGARPNSAVVPIWNQRPVKILVHHTATPNVTDYSQGAAFALARSIQNFHMDTRGWLDTGQHFTISRGGDVMEGRHRSLEVLRIGQRQVEGAHCTGQNIVSVGIENEGTYIDTDPTDALWTSLRTTCAYICSQYGIAPTELYGHRDFKNTACPGDRLYGMLPRLRREVAGLLGKNVEGGATQKASWPLLRPGDVGVDVQAAQYLLRDHGMTEVVPHGRYDAATADAVVAFEQATGAEDVGMLGGETWPVLARTVRSSERSEAGKAVETLAARRNAESVPDVVTRPDWQRLLGTGGSPADTSVDPVGPPR</sequence>
<dbReference type="RefSeq" id="WP_346091944.1">
    <property type="nucleotide sequence ID" value="NZ_BAABKS010000047.1"/>
</dbReference>
<dbReference type="EC" id="3.5.1.28" evidence="5"/>
<dbReference type="Pfam" id="PF01510">
    <property type="entry name" value="Amidase_2"/>
    <property type="match status" value="1"/>
</dbReference>
<dbReference type="Pfam" id="PF01471">
    <property type="entry name" value="PG_binding_1"/>
    <property type="match status" value="1"/>
</dbReference>
<dbReference type="InterPro" id="IPR036505">
    <property type="entry name" value="Amidase/PGRP_sf"/>
</dbReference>
<evidence type="ECO:0000256" key="1">
    <source>
        <dbReference type="ARBA" id="ARBA00007553"/>
    </source>
</evidence>
<dbReference type="Proteomes" id="UP001597182">
    <property type="component" value="Unassembled WGS sequence"/>
</dbReference>
<dbReference type="InterPro" id="IPR002477">
    <property type="entry name" value="Peptidoglycan-bd-like"/>
</dbReference>
<dbReference type="EMBL" id="JBHTMB010000116">
    <property type="protein sequence ID" value="MFD1234220.1"/>
    <property type="molecule type" value="Genomic_DNA"/>
</dbReference>
<dbReference type="SUPFAM" id="SSF55846">
    <property type="entry name" value="N-acetylmuramoyl-L-alanine amidase-like"/>
    <property type="match status" value="1"/>
</dbReference>
<gene>
    <name evidence="5" type="ORF">ACFQ34_13100</name>
</gene>
<dbReference type="InterPro" id="IPR006311">
    <property type="entry name" value="TAT_signal"/>
</dbReference>
<dbReference type="CDD" id="cd06583">
    <property type="entry name" value="PGRP"/>
    <property type="match status" value="1"/>
</dbReference>
<dbReference type="SUPFAM" id="SSF47090">
    <property type="entry name" value="PGBD-like"/>
    <property type="match status" value="1"/>
</dbReference>
<dbReference type="InterPro" id="IPR015510">
    <property type="entry name" value="PGRP"/>
</dbReference>
<proteinExistence type="inferred from homology"/>
<dbReference type="PROSITE" id="PS51318">
    <property type="entry name" value="TAT"/>
    <property type="match status" value="1"/>
</dbReference>
<dbReference type="InterPro" id="IPR036365">
    <property type="entry name" value="PGBD-like_sf"/>
</dbReference>
<dbReference type="SMART" id="SM00644">
    <property type="entry name" value="Ami_2"/>
    <property type="match status" value="1"/>
</dbReference>
<feature type="domain" description="Peptidoglycan recognition protein family" evidence="4">
    <location>
        <begin position="52"/>
        <end position="206"/>
    </location>
</feature>
<evidence type="ECO:0000259" key="4">
    <source>
        <dbReference type="SMART" id="SM00701"/>
    </source>
</evidence>
<dbReference type="Gene3D" id="3.40.80.10">
    <property type="entry name" value="Peptidoglycan recognition protein-like"/>
    <property type="match status" value="1"/>
</dbReference>
<feature type="region of interest" description="Disordered" evidence="2">
    <location>
        <begin position="328"/>
        <end position="367"/>
    </location>
</feature>
<reference evidence="6" key="1">
    <citation type="journal article" date="2019" name="Int. J. Syst. Evol. Microbiol.">
        <title>The Global Catalogue of Microorganisms (GCM) 10K type strain sequencing project: providing services to taxonomists for standard genome sequencing and annotation.</title>
        <authorList>
            <consortium name="The Broad Institute Genomics Platform"/>
            <consortium name="The Broad Institute Genome Sequencing Center for Infectious Disease"/>
            <person name="Wu L."/>
            <person name="Ma J."/>
        </authorList>
    </citation>
    <scope>NUCLEOTIDE SEQUENCE [LARGE SCALE GENOMIC DNA]</scope>
    <source>
        <strain evidence="6">CCUG 49018</strain>
    </source>
</reference>
<accession>A0ABW3VHM0</accession>
<organism evidence="5 6">
    <name type="scientific">Pseudonocardia benzenivorans</name>
    <dbReference type="NCBI Taxonomy" id="228005"/>
    <lineage>
        <taxon>Bacteria</taxon>
        <taxon>Bacillati</taxon>
        <taxon>Actinomycetota</taxon>
        <taxon>Actinomycetes</taxon>
        <taxon>Pseudonocardiales</taxon>
        <taxon>Pseudonocardiaceae</taxon>
        <taxon>Pseudonocardia</taxon>
    </lineage>
</organism>
<dbReference type="InterPro" id="IPR036366">
    <property type="entry name" value="PGBDSf"/>
</dbReference>
<evidence type="ECO:0000313" key="5">
    <source>
        <dbReference type="EMBL" id="MFD1234220.1"/>
    </source>
</evidence>
<comment type="caution">
    <text evidence="5">The sequence shown here is derived from an EMBL/GenBank/DDBJ whole genome shotgun (WGS) entry which is preliminary data.</text>
</comment>
<protein>
    <submittedName>
        <fullName evidence="5">N-acetylmuramoyl-L-alanine amidase</fullName>
        <ecNumber evidence="5">3.5.1.28</ecNumber>
    </submittedName>
</protein>
<comment type="similarity">
    <text evidence="1">Belongs to the N-acetylmuramoyl-L-alanine amidase 2 family.</text>
</comment>
<keyword evidence="5" id="KW-0378">Hydrolase</keyword>
<keyword evidence="6" id="KW-1185">Reference proteome</keyword>
<dbReference type="InterPro" id="IPR002502">
    <property type="entry name" value="Amidase_domain"/>
</dbReference>
<feature type="domain" description="N-acetylmuramoyl-L-alanine amidase" evidence="3">
    <location>
        <begin position="61"/>
        <end position="212"/>
    </location>
</feature>
<evidence type="ECO:0000256" key="2">
    <source>
        <dbReference type="SAM" id="MobiDB-lite"/>
    </source>
</evidence>
<dbReference type="GO" id="GO:0008745">
    <property type="term" value="F:N-acetylmuramoyl-L-alanine amidase activity"/>
    <property type="evidence" value="ECO:0007669"/>
    <property type="project" value="UniProtKB-EC"/>
</dbReference>
<dbReference type="InterPro" id="IPR006619">
    <property type="entry name" value="PGRP_domain_met/bac"/>
</dbReference>
<name>A0ABW3VHM0_9PSEU</name>